<dbReference type="Pfam" id="PF13563">
    <property type="entry name" value="2_5_RNA_ligase2"/>
    <property type="match status" value="1"/>
</dbReference>
<dbReference type="AlphaFoldDB" id="A0A8U0HWV0"/>
<dbReference type="InterPro" id="IPR009097">
    <property type="entry name" value="Cyclic_Pdiesterase"/>
</dbReference>
<dbReference type="EMBL" id="CP096659">
    <property type="protein sequence ID" value="UPV75595.1"/>
    <property type="molecule type" value="Genomic_DNA"/>
</dbReference>
<accession>A0A8U0HWV0</accession>
<sequence>MYSLNVPVPGEVERLAEDLRPALLDFDTIRERHTLLCKRLGDAPPGGVARLREQVRTALAGAPAFEARVTGIDCFEHPPLGEGPVVYLAVESPGLRRVHDRLLDEFSAVEEFEGDDYVPHVTLARGGGVASEQAARRLAERDVESVTWTVNRLALWDATYEEEVAAFSLPA</sequence>
<reference evidence="1 2" key="1">
    <citation type="submission" date="2022-04" db="EMBL/GenBank/DDBJ databases">
        <title>Diverse halophilic archaea isolated from saline environments.</title>
        <authorList>
            <person name="Cui H.-L."/>
        </authorList>
    </citation>
    <scope>NUCLEOTIDE SEQUENCE [LARGE SCALE GENOMIC DNA]</scope>
    <source>
        <strain evidence="1 2">XZYJT49</strain>
    </source>
</reference>
<evidence type="ECO:0000313" key="1">
    <source>
        <dbReference type="EMBL" id="UPV75595.1"/>
    </source>
</evidence>
<dbReference type="Gene3D" id="3.90.1140.10">
    <property type="entry name" value="Cyclic phosphodiesterase"/>
    <property type="match status" value="1"/>
</dbReference>
<name>A0A8U0HWV0_9EURY</name>
<dbReference type="SUPFAM" id="SSF55144">
    <property type="entry name" value="LigT-like"/>
    <property type="match status" value="1"/>
</dbReference>
<protein>
    <submittedName>
        <fullName evidence="1">2'-5' RNA ligase family protein</fullName>
    </submittedName>
</protein>
<dbReference type="RefSeq" id="WP_248651633.1">
    <property type="nucleotide sequence ID" value="NZ_CP096659.1"/>
</dbReference>
<dbReference type="Proteomes" id="UP000830729">
    <property type="component" value="Chromosome"/>
</dbReference>
<organism evidence="1 2">
    <name type="scientific">Halorussus limi</name>
    <dbReference type="NCBI Taxonomy" id="2938695"/>
    <lineage>
        <taxon>Archaea</taxon>
        <taxon>Methanobacteriati</taxon>
        <taxon>Methanobacteriota</taxon>
        <taxon>Stenosarchaea group</taxon>
        <taxon>Halobacteria</taxon>
        <taxon>Halobacteriales</taxon>
        <taxon>Haladaptataceae</taxon>
        <taxon>Halorussus</taxon>
    </lineage>
</organism>
<keyword evidence="2" id="KW-1185">Reference proteome</keyword>
<dbReference type="GO" id="GO:0016874">
    <property type="term" value="F:ligase activity"/>
    <property type="evidence" value="ECO:0007669"/>
    <property type="project" value="UniProtKB-KW"/>
</dbReference>
<keyword evidence="1" id="KW-0436">Ligase</keyword>
<evidence type="ECO:0000313" key="2">
    <source>
        <dbReference type="Proteomes" id="UP000830729"/>
    </source>
</evidence>
<proteinExistence type="predicted"/>
<gene>
    <name evidence="1" type="ORF">M0R89_05900</name>
</gene>
<dbReference type="KEGG" id="halx:M0R89_05900"/>
<dbReference type="GeneID" id="72184713"/>